<protein>
    <submittedName>
        <fullName evidence="3">Uncharacterized protein</fullName>
    </submittedName>
</protein>
<feature type="compositionally biased region" description="Basic and acidic residues" evidence="2">
    <location>
        <begin position="551"/>
        <end position="561"/>
    </location>
</feature>
<feature type="region of interest" description="Disordered" evidence="2">
    <location>
        <begin position="114"/>
        <end position="134"/>
    </location>
</feature>
<accession>A0ABY7E1N0</accession>
<dbReference type="Proteomes" id="UP001164746">
    <property type="component" value="Chromosome 3"/>
</dbReference>
<evidence type="ECO:0000256" key="2">
    <source>
        <dbReference type="SAM" id="MobiDB-lite"/>
    </source>
</evidence>
<gene>
    <name evidence="3" type="ORF">MAR_025448</name>
</gene>
<proteinExistence type="predicted"/>
<evidence type="ECO:0000313" key="4">
    <source>
        <dbReference type="Proteomes" id="UP001164746"/>
    </source>
</evidence>
<evidence type="ECO:0000313" key="3">
    <source>
        <dbReference type="EMBL" id="WAR01076.1"/>
    </source>
</evidence>
<dbReference type="EMBL" id="CP111014">
    <property type="protein sequence ID" value="WAR01076.1"/>
    <property type="molecule type" value="Genomic_DNA"/>
</dbReference>
<reference evidence="3" key="1">
    <citation type="submission" date="2022-11" db="EMBL/GenBank/DDBJ databases">
        <title>Centuries of genome instability and evolution in soft-shell clam transmissible cancer (bioRxiv).</title>
        <authorList>
            <person name="Hart S.F.M."/>
            <person name="Yonemitsu M.A."/>
            <person name="Giersch R.M."/>
            <person name="Beal B.F."/>
            <person name="Arriagada G."/>
            <person name="Davis B.W."/>
            <person name="Ostrander E.A."/>
            <person name="Goff S.P."/>
            <person name="Metzger M.J."/>
        </authorList>
    </citation>
    <scope>NUCLEOTIDE SEQUENCE</scope>
    <source>
        <strain evidence="3">MELC-2E11</strain>
        <tissue evidence="3">Siphon/mantle</tissue>
    </source>
</reference>
<sequence>MDSSNKLRLRSLHVQLGSLLVQRKALNSKVTTRHFELLREAVDEDADPYEIKVRLNRLEQSLKQEGLYKNVKADFVQLRKEILGLLQWTPGDGPKQQSLPGILGPRDRTFYVAPKNADDKDPPSGTHQTQKQLAGGLSADDMRLLNSAIGKLYRHLQLSQKEPELTSSEITQRETTVQKENVNVLTLSHVQPDESFHDIVLKLRNFEKEFQRQKVQQHRELRRLQEEIKRLNKISVELRKENERHRTEKKDMEDKIHVLESGMRRNFAHLLNDRDEVRAQVRTDVESLQASIDNIHNLVLGHRWDRALNSGGDEADLLPTRDLLNMLTSVAGGIQVLKTKNTDLSRRVEELTTWRRCLKEVDREVGRFARAFSEDDEAEKTALGHETDPHNLLAQCKIKLQKTKDNINTKIKNHGDTTSIIKRKERDVIKYRKSMDELQGEICRLHEQVISVQIQDISISMPELDRRHEAGYRSDRSDGSADDLPEADRQEHMDLIDKIRQIGTLVTHFQQLIIDRTGILNKMENDMLPLKIRVNRLHEEITKAMSSPGSPEHDPADDIGRGRRAFSPDDANPNVISKEISNMLRKLSKMELSIRHLLETYASSHGRASI</sequence>
<keyword evidence="4" id="KW-1185">Reference proteome</keyword>
<feature type="coiled-coil region" evidence="1">
    <location>
        <begin position="207"/>
        <end position="255"/>
    </location>
</feature>
<keyword evidence="1" id="KW-0175">Coiled coil</keyword>
<feature type="region of interest" description="Disordered" evidence="2">
    <location>
        <begin position="544"/>
        <end position="575"/>
    </location>
</feature>
<evidence type="ECO:0000256" key="1">
    <source>
        <dbReference type="SAM" id="Coils"/>
    </source>
</evidence>
<organism evidence="3 4">
    <name type="scientific">Mya arenaria</name>
    <name type="common">Soft-shell clam</name>
    <dbReference type="NCBI Taxonomy" id="6604"/>
    <lineage>
        <taxon>Eukaryota</taxon>
        <taxon>Metazoa</taxon>
        <taxon>Spiralia</taxon>
        <taxon>Lophotrochozoa</taxon>
        <taxon>Mollusca</taxon>
        <taxon>Bivalvia</taxon>
        <taxon>Autobranchia</taxon>
        <taxon>Heteroconchia</taxon>
        <taxon>Euheterodonta</taxon>
        <taxon>Imparidentia</taxon>
        <taxon>Neoheterodontei</taxon>
        <taxon>Myida</taxon>
        <taxon>Myoidea</taxon>
        <taxon>Myidae</taxon>
        <taxon>Mya</taxon>
    </lineage>
</organism>
<name>A0ABY7E1N0_MYAAR</name>